<organism evidence="1">
    <name type="scientific">Arundo donax</name>
    <name type="common">Giant reed</name>
    <name type="synonym">Donax arundinaceus</name>
    <dbReference type="NCBI Taxonomy" id="35708"/>
    <lineage>
        <taxon>Eukaryota</taxon>
        <taxon>Viridiplantae</taxon>
        <taxon>Streptophyta</taxon>
        <taxon>Embryophyta</taxon>
        <taxon>Tracheophyta</taxon>
        <taxon>Spermatophyta</taxon>
        <taxon>Magnoliopsida</taxon>
        <taxon>Liliopsida</taxon>
        <taxon>Poales</taxon>
        <taxon>Poaceae</taxon>
        <taxon>PACMAD clade</taxon>
        <taxon>Arundinoideae</taxon>
        <taxon>Arundineae</taxon>
        <taxon>Arundo</taxon>
    </lineage>
</organism>
<dbReference type="EMBL" id="GBRH01241810">
    <property type="protein sequence ID" value="JAD56085.1"/>
    <property type="molecule type" value="Transcribed_RNA"/>
</dbReference>
<reference evidence="1" key="2">
    <citation type="journal article" date="2015" name="Data Brief">
        <title>Shoot transcriptome of the giant reed, Arundo donax.</title>
        <authorList>
            <person name="Barrero R.A."/>
            <person name="Guerrero F.D."/>
            <person name="Moolhuijzen P."/>
            <person name="Goolsby J.A."/>
            <person name="Tidwell J."/>
            <person name="Bellgard S.E."/>
            <person name="Bellgard M.I."/>
        </authorList>
    </citation>
    <scope>NUCLEOTIDE SEQUENCE</scope>
    <source>
        <tissue evidence="1">Shoot tissue taken approximately 20 cm above the soil surface</tissue>
    </source>
</reference>
<dbReference type="AlphaFoldDB" id="A0A0A9B4L3"/>
<evidence type="ECO:0000313" key="1">
    <source>
        <dbReference type="EMBL" id="JAD56085.1"/>
    </source>
</evidence>
<proteinExistence type="predicted"/>
<protein>
    <submittedName>
        <fullName evidence="1">Uncharacterized protein</fullName>
    </submittedName>
</protein>
<name>A0A0A9B4L3_ARUDO</name>
<sequence length="41" mass="4636">MHRGQEWGLCFIRAVGRLPSSAAPWHQDTRVWPLMKGSSSV</sequence>
<accession>A0A0A9B4L3</accession>
<reference evidence="1" key="1">
    <citation type="submission" date="2014-09" db="EMBL/GenBank/DDBJ databases">
        <authorList>
            <person name="Magalhaes I.L.F."/>
            <person name="Oliveira U."/>
            <person name="Santos F.R."/>
            <person name="Vidigal T.H.D.A."/>
            <person name="Brescovit A.D."/>
            <person name="Santos A.J."/>
        </authorList>
    </citation>
    <scope>NUCLEOTIDE SEQUENCE</scope>
    <source>
        <tissue evidence="1">Shoot tissue taken approximately 20 cm above the soil surface</tissue>
    </source>
</reference>